<keyword evidence="13" id="KW-1185">Reference proteome</keyword>
<evidence type="ECO:0000256" key="9">
    <source>
        <dbReference type="ARBA" id="ARBA00023004"/>
    </source>
</evidence>
<evidence type="ECO:0000256" key="1">
    <source>
        <dbReference type="ARBA" id="ARBA00001966"/>
    </source>
</evidence>
<feature type="domain" description="Radical SAM core" evidence="11">
    <location>
        <begin position="122"/>
        <end position="348"/>
    </location>
</feature>
<keyword evidence="5" id="KW-0489">Methyltransferase</keyword>
<comment type="cofactor">
    <cofactor evidence="1">
        <name>[4Fe-4S] cluster</name>
        <dbReference type="ChEBI" id="CHEBI:49883"/>
    </cofactor>
</comment>
<dbReference type="OrthoDB" id="538249at2759"/>
<dbReference type="EMBL" id="MDYQ01000306">
    <property type="protein sequence ID" value="PRP76698.1"/>
    <property type="molecule type" value="Genomic_DNA"/>
</dbReference>
<dbReference type="SFLD" id="SFLDF00275">
    <property type="entry name" value="adenosine_C2_methyltransferase"/>
    <property type="match status" value="1"/>
</dbReference>
<dbReference type="SUPFAM" id="SSF102114">
    <property type="entry name" value="Radical SAM enzymes"/>
    <property type="match status" value="1"/>
</dbReference>
<dbReference type="InParanoid" id="A0A2P6MYE3"/>
<keyword evidence="7" id="KW-0949">S-adenosyl-L-methionine</keyword>
<evidence type="ECO:0000256" key="6">
    <source>
        <dbReference type="ARBA" id="ARBA00022679"/>
    </source>
</evidence>
<evidence type="ECO:0000256" key="8">
    <source>
        <dbReference type="ARBA" id="ARBA00022723"/>
    </source>
</evidence>
<dbReference type="InterPro" id="IPR013785">
    <property type="entry name" value="Aldolase_TIM"/>
</dbReference>
<evidence type="ECO:0000256" key="10">
    <source>
        <dbReference type="ARBA" id="ARBA00023014"/>
    </source>
</evidence>
<dbReference type="GO" id="GO:0046872">
    <property type="term" value="F:metal ion binding"/>
    <property type="evidence" value="ECO:0007669"/>
    <property type="project" value="UniProtKB-KW"/>
</dbReference>
<dbReference type="Pfam" id="PF04055">
    <property type="entry name" value="Radical_SAM"/>
    <property type="match status" value="1"/>
</dbReference>
<evidence type="ECO:0000256" key="2">
    <source>
        <dbReference type="ARBA" id="ARBA00004496"/>
    </source>
</evidence>
<keyword evidence="9" id="KW-0408">Iron</keyword>
<dbReference type="SFLD" id="SFLDS00029">
    <property type="entry name" value="Radical_SAM"/>
    <property type="match status" value="1"/>
</dbReference>
<dbReference type="PANTHER" id="PTHR30544:SF5">
    <property type="entry name" value="RADICAL SAM CORE DOMAIN-CONTAINING PROTEIN"/>
    <property type="match status" value="1"/>
</dbReference>
<evidence type="ECO:0000256" key="4">
    <source>
        <dbReference type="ARBA" id="ARBA00022490"/>
    </source>
</evidence>
<dbReference type="InterPro" id="IPR004383">
    <property type="entry name" value="rRNA_lsu_MTrfase_RlmN/Cfr"/>
</dbReference>
<dbReference type="SFLD" id="SFLDG01062">
    <property type="entry name" value="methyltransferase_(Class_A)"/>
    <property type="match status" value="1"/>
</dbReference>
<dbReference type="GO" id="GO:0008173">
    <property type="term" value="F:RNA methyltransferase activity"/>
    <property type="evidence" value="ECO:0007669"/>
    <property type="project" value="InterPro"/>
</dbReference>
<evidence type="ECO:0000256" key="3">
    <source>
        <dbReference type="ARBA" id="ARBA00022485"/>
    </source>
</evidence>
<dbReference type="Gene3D" id="1.10.150.530">
    <property type="match status" value="1"/>
</dbReference>
<evidence type="ECO:0000256" key="5">
    <source>
        <dbReference type="ARBA" id="ARBA00022603"/>
    </source>
</evidence>
<dbReference type="InterPro" id="IPR058240">
    <property type="entry name" value="rSAM_sf"/>
</dbReference>
<gene>
    <name evidence="12" type="ORF">PROFUN_14926</name>
</gene>
<organism evidence="12 13">
    <name type="scientific">Planoprotostelium fungivorum</name>
    <dbReference type="NCBI Taxonomy" id="1890364"/>
    <lineage>
        <taxon>Eukaryota</taxon>
        <taxon>Amoebozoa</taxon>
        <taxon>Evosea</taxon>
        <taxon>Variosea</taxon>
        <taxon>Cavosteliida</taxon>
        <taxon>Cavosteliaceae</taxon>
        <taxon>Planoprotostelium</taxon>
    </lineage>
</organism>
<dbReference type="PROSITE" id="PS51918">
    <property type="entry name" value="RADICAL_SAM"/>
    <property type="match status" value="1"/>
</dbReference>
<dbReference type="Proteomes" id="UP000241769">
    <property type="component" value="Unassembled WGS sequence"/>
</dbReference>
<keyword evidence="6" id="KW-0808">Transferase</keyword>
<sequence length="379" mass="42771">MAASVSTSVKGFRQLSQIGPVSQIKPLYRSNRLEKITSILQSLNEPEYRLTQIKNAMYQTKVKRYRDITGLPQPLKEKIEEQLGENILSIKAASIQHSSQAVKMLFRLNDGQSIESVYMKFRNGKTSLCISSQVGCALKCNFCATGAVGFKRQLTPDEITDQILYFQQNGMGEALQNPKVFDALGILTDVDLFSMPHRKLSVSTVGIIPGIERLSRDYPQVNLAFSLHSPFQEQRNILVPTNKIYPLPDVMRALERHTENTHRKIFMAYLVLDGFNDTVEHADGIKNIIKEIQPSLRHLFHINLLRYNPAEGIAPEFTQTEEGNLNRFMKLLTSRGITVTARQSFGVEIDAACGQLYKVSQTKKNGHTRGRAHIGRLDH</sequence>
<keyword evidence="10" id="KW-0411">Iron-sulfur</keyword>
<name>A0A2P6MYE3_9EUKA</name>
<dbReference type="InterPro" id="IPR040072">
    <property type="entry name" value="Methyltransferase_A"/>
</dbReference>
<dbReference type="PANTHER" id="PTHR30544">
    <property type="entry name" value="23S RRNA METHYLTRANSFERASE"/>
    <property type="match status" value="1"/>
</dbReference>
<keyword evidence="4" id="KW-0963">Cytoplasm</keyword>
<dbReference type="FunCoup" id="A0A2P6MYE3">
    <property type="interactions" value="27"/>
</dbReference>
<comment type="subcellular location">
    <subcellularLocation>
        <location evidence="2">Cytoplasm</location>
    </subcellularLocation>
</comment>
<dbReference type="AlphaFoldDB" id="A0A2P6MYE3"/>
<keyword evidence="3" id="KW-0004">4Fe-4S</keyword>
<dbReference type="GO" id="GO:0005737">
    <property type="term" value="C:cytoplasm"/>
    <property type="evidence" value="ECO:0007669"/>
    <property type="project" value="UniProtKB-SubCell"/>
</dbReference>
<proteinExistence type="predicted"/>
<dbReference type="STRING" id="1890364.A0A2P6MYE3"/>
<evidence type="ECO:0000313" key="13">
    <source>
        <dbReference type="Proteomes" id="UP000241769"/>
    </source>
</evidence>
<evidence type="ECO:0000313" key="12">
    <source>
        <dbReference type="EMBL" id="PRP76698.1"/>
    </source>
</evidence>
<dbReference type="PIRSF" id="PIRSF006004">
    <property type="entry name" value="CHP00048"/>
    <property type="match status" value="1"/>
</dbReference>
<dbReference type="GO" id="GO:0070475">
    <property type="term" value="P:rRNA base methylation"/>
    <property type="evidence" value="ECO:0007669"/>
    <property type="project" value="TreeGrafter"/>
</dbReference>
<dbReference type="CDD" id="cd01335">
    <property type="entry name" value="Radical_SAM"/>
    <property type="match status" value="1"/>
</dbReference>
<dbReference type="Gene3D" id="3.20.20.70">
    <property type="entry name" value="Aldolase class I"/>
    <property type="match status" value="1"/>
</dbReference>
<dbReference type="GO" id="GO:0030488">
    <property type="term" value="P:tRNA methylation"/>
    <property type="evidence" value="ECO:0007669"/>
    <property type="project" value="TreeGrafter"/>
</dbReference>
<reference evidence="12 13" key="1">
    <citation type="journal article" date="2018" name="Genome Biol. Evol.">
        <title>Multiple Roots of Fruiting Body Formation in Amoebozoa.</title>
        <authorList>
            <person name="Hillmann F."/>
            <person name="Forbes G."/>
            <person name="Novohradska S."/>
            <person name="Ferling I."/>
            <person name="Riege K."/>
            <person name="Groth M."/>
            <person name="Westermann M."/>
            <person name="Marz M."/>
            <person name="Spaller T."/>
            <person name="Winckler T."/>
            <person name="Schaap P."/>
            <person name="Glockner G."/>
        </authorList>
    </citation>
    <scope>NUCLEOTIDE SEQUENCE [LARGE SCALE GENOMIC DNA]</scope>
    <source>
        <strain evidence="12 13">Jena</strain>
    </source>
</reference>
<accession>A0A2P6MYE3</accession>
<keyword evidence="8" id="KW-0479">Metal-binding</keyword>
<dbReference type="GO" id="GO:0051539">
    <property type="term" value="F:4 iron, 4 sulfur cluster binding"/>
    <property type="evidence" value="ECO:0007669"/>
    <property type="project" value="UniProtKB-KW"/>
</dbReference>
<evidence type="ECO:0000256" key="7">
    <source>
        <dbReference type="ARBA" id="ARBA00022691"/>
    </source>
</evidence>
<protein>
    <submittedName>
        <fullName evidence="12">Chloramphenicol/florfenicol resistance protein</fullName>
    </submittedName>
</protein>
<evidence type="ECO:0000259" key="11">
    <source>
        <dbReference type="PROSITE" id="PS51918"/>
    </source>
</evidence>
<dbReference type="InterPro" id="IPR007197">
    <property type="entry name" value="rSAM"/>
</dbReference>
<comment type="caution">
    <text evidence="12">The sequence shown here is derived from an EMBL/GenBank/DDBJ whole genome shotgun (WGS) entry which is preliminary data.</text>
</comment>